<dbReference type="InterPro" id="IPR050535">
    <property type="entry name" value="DNA_Repair-Maintenance_Comp"/>
</dbReference>
<proteinExistence type="predicted"/>
<dbReference type="Proteomes" id="UP000175707">
    <property type="component" value="Unassembled WGS sequence"/>
</dbReference>
<keyword evidence="2" id="KW-0540">Nuclease</keyword>
<dbReference type="SUPFAM" id="SSF56300">
    <property type="entry name" value="Metallo-dependent phosphatases"/>
    <property type="match status" value="1"/>
</dbReference>
<comment type="caution">
    <text evidence="2">The sequence shown here is derived from an EMBL/GenBank/DDBJ whole genome shotgun (WGS) entry which is preliminary data.</text>
</comment>
<dbReference type="EMBL" id="LZYE01000162">
    <property type="protein sequence ID" value="OFC36405.1"/>
    <property type="molecule type" value="Genomic_DNA"/>
</dbReference>
<evidence type="ECO:0000313" key="3">
    <source>
        <dbReference type="EMBL" id="OFC62185.1"/>
    </source>
</evidence>
<dbReference type="EMBL" id="LZYH01000278">
    <property type="protein sequence ID" value="OFC62185.1"/>
    <property type="molecule type" value="Genomic_DNA"/>
</dbReference>
<dbReference type="Proteomes" id="UP000175616">
    <property type="component" value="Unassembled WGS sequence"/>
</dbReference>
<organism evidence="2 4">
    <name type="scientific">Acidithiobacillus caldus</name>
    <dbReference type="NCBI Taxonomy" id="33059"/>
    <lineage>
        <taxon>Bacteria</taxon>
        <taxon>Pseudomonadati</taxon>
        <taxon>Pseudomonadota</taxon>
        <taxon>Acidithiobacillia</taxon>
        <taxon>Acidithiobacillales</taxon>
        <taxon>Acidithiobacillaceae</taxon>
        <taxon>Acidithiobacillus</taxon>
    </lineage>
</organism>
<feature type="compositionally biased region" description="Low complexity" evidence="1">
    <location>
        <begin position="421"/>
        <end position="432"/>
    </location>
</feature>
<name>A0A1E7YNQ0_9PROT</name>
<dbReference type="GO" id="GO:0004527">
    <property type="term" value="F:exonuclease activity"/>
    <property type="evidence" value="ECO:0007669"/>
    <property type="project" value="UniProtKB-KW"/>
</dbReference>
<dbReference type="InterPro" id="IPR029052">
    <property type="entry name" value="Metallo-depent_PP-like"/>
</dbReference>
<protein>
    <submittedName>
        <fullName evidence="2">DNA repair exonuclease</fullName>
    </submittedName>
</protein>
<dbReference type="PANTHER" id="PTHR30337">
    <property type="entry name" value="COMPONENT OF ATP-DEPENDENT DSDNA EXONUCLEASE"/>
    <property type="match status" value="1"/>
</dbReference>
<feature type="region of interest" description="Disordered" evidence="1">
    <location>
        <begin position="391"/>
        <end position="446"/>
    </location>
</feature>
<feature type="compositionally biased region" description="Acidic residues" evidence="1">
    <location>
        <begin position="397"/>
        <end position="408"/>
    </location>
</feature>
<evidence type="ECO:0000313" key="5">
    <source>
        <dbReference type="Proteomes" id="UP000175707"/>
    </source>
</evidence>
<reference evidence="4 5" key="1">
    <citation type="submission" date="2016-06" db="EMBL/GenBank/DDBJ databases">
        <title>Gene turnover analysis identifies the evolutionary adaptation of the extremophile Acidithiobacillus caldus.</title>
        <authorList>
            <person name="Zhang X."/>
        </authorList>
    </citation>
    <scope>NUCLEOTIDE SEQUENCE [LARGE SCALE GENOMIC DNA]</scope>
    <source>
        <strain evidence="2 4">DX</strain>
        <strain evidence="3 5">S1</strain>
    </source>
</reference>
<gene>
    <name evidence="2" type="ORF">BAE27_06310</name>
    <name evidence="3" type="ORF">BAE30_02730</name>
</gene>
<evidence type="ECO:0000313" key="4">
    <source>
        <dbReference type="Proteomes" id="UP000175616"/>
    </source>
</evidence>
<keyword evidence="2" id="KW-0269">Exonuclease</keyword>
<accession>A0A1E7YNQ0</accession>
<keyword evidence="2" id="KW-0378">Hydrolase</keyword>
<sequence>MHAAVTEIQELPDLDAVVISGDATDHRIDLHSPSAQRLAAHVRALAEKAPVLMLQGTFSHEPLGTLDIFRHIRGRYPVYVASEIHQVALTRAGEWISSLGQDIPDYVFSGSLPEGTKILCSCLPTVNKADMVATVGADDHTALGDVLTQLLQDFAPSNLAARSAGIPTVGVSHGTVHGCLTEQGVPMMGFDHEFTVGSLFSAQASAFLLGHIHKHQEWDSPDQRRIAYPGSIGRLHYGEAGEKGWLLWDVGPDSARCVLHPTPSRQLLHIDFDGTPDVEAIRQAVKDAPGAFVRIRYHVPEDQRHSVDRDLINQVVQQAGGRQCKIEGRILPVTRVRAEGISQGKTLQDKLRRWCETTETPAEPLLERLEWLLKGDAPEIVVQQRLKLLQRTPAQESEPDPVPEDSPEATEPSLPPMDPPATVAVSAEAPRAAEPPKEALSLMDLF</sequence>
<dbReference type="AlphaFoldDB" id="A0A1E7YNQ0"/>
<evidence type="ECO:0000313" key="2">
    <source>
        <dbReference type="EMBL" id="OFC36405.1"/>
    </source>
</evidence>
<dbReference type="Gene3D" id="3.60.21.10">
    <property type="match status" value="1"/>
</dbReference>
<evidence type="ECO:0000256" key="1">
    <source>
        <dbReference type="SAM" id="MobiDB-lite"/>
    </source>
</evidence>